<reference evidence="4 5" key="1">
    <citation type="submission" date="2022-11" db="EMBL/GenBank/DDBJ databases">
        <title>Minimal conservation of predation-associated metabolite biosynthetic gene clusters underscores biosynthetic potential of Myxococcota including descriptions for ten novel species: Archangium lansinium sp. nov., Myxococcus landrumus sp. nov., Nannocystis bai.</title>
        <authorList>
            <person name="Ahearne A."/>
            <person name="Stevens C."/>
            <person name="Dowd S."/>
        </authorList>
    </citation>
    <scope>NUCLEOTIDE SEQUENCE [LARGE SCALE GENOMIC DNA]</scope>
    <source>
        <strain evidence="4 5">NCELM</strain>
    </source>
</reference>
<dbReference type="SUPFAM" id="SSF49785">
    <property type="entry name" value="Galactose-binding domain-like"/>
    <property type="match status" value="1"/>
</dbReference>
<keyword evidence="1" id="KW-0732">Signal</keyword>
<accession>A0ABT5BEE7</accession>
<comment type="caution">
    <text evidence="4">The sequence shown here is derived from an EMBL/GenBank/DDBJ whole genome shotgun (WGS) entry which is preliminary data.</text>
</comment>
<feature type="signal peptide" evidence="1">
    <location>
        <begin position="1"/>
        <end position="23"/>
    </location>
</feature>
<dbReference type="InterPro" id="IPR008979">
    <property type="entry name" value="Galactose-bd-like_sf"/>
</dbReference>
<feature type="domain" description="Glycoside hydrolase 123 catalytic" evidence="2">
    <location>
        <begin position="325"/>
        <end position="531"/>
    </location>
</feature>
<dbReference type="Pfam" id="PF22680">
    <property type="entry name" value="Glyco_hydro_123_N_2"/>
    <property type="match status" value="1"/>
</dbReference>
<protein>
    <submittedName>
        <fullName evidence="4">DUF4091 domain-containing protein</fullName>
    </submittedName>
</protein>
<dbReference type="EMBL" id="JAQNDN010000015">
    <property type="protein sequence ID" value="MDC0671422.1"/>
    <property type="molecule type" value="Genomic_DNA"/>
</dbReference>
<dbReference type="InterPro" id="IPR025150">
    <property type="entry name" value="GH123_cat"/>
</dbReference>
<evidence type="ECO:0000256" key="1">
    <source>
        <dbReference type="SAM" id="SignalP"/>
    </source>
</evidence>
<name>A0ABT5BEE7_9BACT</name>
<evidence type="ECO:0000313" key="5">
    <source>
        <dbReference type="Proteomes" id="UP001217838"/>
    </source>
</evidence>
<feature type="chain" id="PRO_5046429670" evidence="1">
    <location>
        <begin position="24"/>
        <end position="762"/>
    </location>
</feature>
<dbReference type="Proteomes" id="UP001217838">
    <property type="component" value="Unassembled WGS sequence"/>
</dbReference>
<gene>
    <name evidence="4" type="ORF">POL58_26975</name>
</gene>
<dbReference type="Gene3D" id="2.60.120.430">
    <property type="entry name" value="Galactose-binding lectin"/>
    <property type="match status" value="1"/>
</dbReference>
<proteinExistence type="predicted"/>
<keyword evidence="5" id="KW-1185">Reference proteome</keyword>
<evidence type="ECO:0000313" key="4">
    <source>
        <dbReference type="EMBL" id="MDC0671422.1"/>
    </source>
</evidence>
<dbReference type="Pfam" id="PF13320">
    <property type="entry name" value="GH123_cat"/>
    <property type="match status" value="1"/>
</dbReference>
<organism evidence="4 5">
    <name type="scientific">Nannocystis radixulma</name>
    <dbReference type="NCBI Taxonomy" id="2995305"/>
    <lineage>
        <taxon>Bacteria</taxon>
        <taxon>Pseudomonadati</taxon>
        <taxon>Myxococcota</taxon>
        <taxon>Polyangia</taxon>
        <taxon>Nannocystales</taxon>
        <taxon>Nannocystaceae</taxon>
        <taxon>Nannocystis</taxon>
    </lineage>
</organism>
<feature type="domain" description="Glycoside hydrolase 123 N-terminal" evidence="3">
    <location>
        <begin position="71"/>
        <end position="185"/>
    </location>
</feature>
<dbReference type="RefSeq" id="WP_272001621.1">
    <property type="nucleotide sequence ID" value="NZ_JAQNDN010000015.1"/>
</dbReference>
<evidence type="ECO:0000259" key="3">
    <source>
        <dbReference type="Pfam" id="PF22680"/>
    </source>
</evidence>
<evidence type="ECO:0000259" key="2">
    <source>
        <dbReference type="Pfam" id="PF13320"/>
    </source>
</evidence>
<dbReference type="InterPro" id="IPR053850">
    <property type="entry name" value="Glyco_hydro_123_N_2"/>
</dbReference>
<sequence>MRRWLFGVGLLAACGGGGGAATAGESGGEMMCTDCTPVGAMTYALPSPPGAVLWTTTTMDKVLREAAPPTATGEALQLHAARNEFEPLQLVVRADAAADVTLELSAFTGPGTIERREVHRVDYVRISEPSDPAAIGSSQIPDPLVPVAWSDVHAAPAGENQPFWITVFVPPDAAPGDYEATLTVTVAGASQAIPVKLHVFEFALPAEIGFDGNWNASFEALGGGESLEKVEALKDFFFERRLVPGSVAWPAGLNYTGGIAYDCASATFLAEDNAYDFSQLGPKYIEGVGWNGVGFPSFQIMQFVDNSTPRPQEFCGVDRGPDHYGTDAYNAEWSKLLAALEAYLVERGWQDRGYYYVQNEPQGPEDYDVAAFLADLAKTAAPNLRLAISEEPKPEIAEHPQANGHGYDLWWADLSHFDPAYAKTRQAAGDSVWWYFLYGDLPPHFNPITIDHAGIETRIAHWAAWKYRIRGFAYYSVTGWGGDPYTDPRPQGTNQNGDGFLLYPPQNGQPVTSIRWELLREGVEDFEYLRLAAGGSVPATPDEAAGCDLSVAGAVSSVTSYTRDASALKHLRDELGYFLEGARDGCPQLDSEAPGAHERAAYYLNFQDPEGEPRAEPLEVDGHTWTKIGWPAYDAAKGWGWSGPHIGDASIMLYQYLADAPVDELQRSVIYNDYGRTDTFNWDIENGRYEVTVSIGWFDREYAQQRVVVEGAPLFDSVATTPAEPYRVASVTVDVADGNVTLEAGQTDQYTMLNWMSIVPVD</sequence>